<proteinExistence type="predicted"/>
<dbReference type="EMBL" id="LSRX01000003">
    <property type="protein sequence ID" value="OLQ15408.1"/>
    <property type="molecule type" value="Genomic_DNA"/>
</dbReference>
<name>A0A1Q9F6T5_SYMMI</name>
<organism evidence="1 2">
    <name type="scientific">Symbiodinium microadriaticum</name>
    <name type="common">Dinoflagellate</name>
    <name type="synonym">Zooxanthella microadriatica</name>
    <dbReference type="NCBI Taxonomy" id="2951"/>
    <lineage>
        <taxon>Eukaryota</taxon>
        <taxon>Sar</taxon>
        <taxon>Alveolata</taxon>
        <taxon>Dinophyceae</taxon>
        <taxon>Suessiales</taxon>
        <taxon>Symbiodiniaceae</taxon>
        <taxon>Symbiodinium</taxon>
    </lineage>
</organism>
<evidence type="ECO:0000313" key="1">
    <source>
        <dbReference type="EMBL" id="OLQ15408.1"/>
    </source>
</evidence>
<dbReference type="AlphaFoldDB" id="A0A1Q9F6T5"/>
<evidence type="ECO:0000313" key="2">
    <source>
        <dbReference type="Proteomes" id="UP000186817"/>
    </source>
</evidence>
<comment type="caution">
    <text evidence="1">The sequence shown here is derived from an EMBL/GenBank/DDBJ whole genome shotgun (WGS) entry which is preliminary data.</text>
</comment>
<protein>
    <submittedName>
        <fullName evidence="1">Uncharacterized protein</fullName>
    </submittedName>
</protein>
<sequence>MVYHAVAAADEGRTVCFLVGMFQPGNGYAAMVGPVRANAFYEATILWSFYTLPGSQARGNGGAKSAEQPKKGPTRLAGRLEEKLFSGLCGTGPDKVNKGLGLASSKVNPDTKVICPCQPKRRIGGKAFAMVVELMDLVYSVPTRAGFPAKFSLPRSTSAAA</sequence>
<dbReference type="Proteomes" id="UP000186817">
    <property type="component" value="Unassembled WGS sequence"/>
</dbReference>
<keyword evidence="2" id="KW-1185">Reference proteome</keyword>
<gene>
    <name evidence="1" type="ORF">AK812_SmicGene323</name>
</gene>
<reference evidence="1 2" key="1">
    <citation type="submission" date="2016-02" db="EMBL/GenBank/DDBJ databases">
        <title>Genome analysis of coral dinoflagellate symbionts highlights evolutionary adaptations to a symbiotic lifestyle.</title>
        <authorList>
            <person name="Aranda M."/>
            <person name="Li Y."/>
            <person name="Liew Y.J."/>
            <person name="Baumgarten S."/>
            <person name="Simakov O."/>
            <person name="Wilson M."/>
            <person name="Piel J."/>
            <person name="Ashoor H."/>
            <person name="Bougouffa S."/>
            <person name="Bajic V.B."/>
            <person name="Ryu T."/>
            <person name="Ravasi T."/>
            <person name="Bayer T."/>
            <person name="Micklem G."/>
            <person name="Kim H."/>
            <person name="Bhak J."/>
            <person name="Lajeunesse T.C."/>
            <person name="Voolstra C.R."/>
        </authorList>
    </citation>
    <scope>NUCLEOTIDE SEQUENCE [LARGE SCALE GENOMIC DNA]</scope>
    <source>
        <strain evidence="1 2">CCMP2467</strain>
    </source>
</reference>
<accession>A0A1Q9F6T5</accession>